<sequence>MPYTEKYPLNPTPQGDSTKEAVLKNREEIKTIGDALSARSKSGGSGLRQRILYGKNSGGKYSFLSGDGLSVIIDGSTIPVVLTLADGFNENGAKDYVERIDKKISAWTLPINTTSYLFVERNNASALSYGSATTKPVFSASLPSGIATNTHVFNTLEQKMYYYNGTEWKAVVRVFVAAVTTNATSVTKIEYMNNAAAVEMTDAEKEKLSGIEDKAEVNQNAFSKVKIGDKELVAAVKQAVLGLIAGDNIEFTVDSKEKNITISVKGSVPNADKADKDATGNNIENTYMKKSGGTMTGALVYKNPSSFLNGRTRAVIQTRRDDIQAYQACTSMKTPQGTWVLGTYDTEALFFTYIADTATTDQEAQHFQITPDGHIIFPNKAEFWIE</sequence>
<name>A0A8S5SLF8_9CAUD</name>
<accession>A0A8S5SLF8</accession>
<protein>
    <submittedName>
        <fullName evidence="1">Uncharacterized protein</fullName>
    </submittedName>
</protein>
<proteinExistence type="predicted"/>
<evidence type="ECO:0000313" key="1">
    <source>
        <dbReference type="EMBL" id="DAF51798.1"/>
    </source>
</evidence>
<reference evidence="1" key="1">
    <citation type="journal article" date="2021" name="Proc. Natl. Acad. Sci. U.S.A.">
        <title>A Catalog of Tens of Thousands of Viruses from Human Metagenomes Reveals Hidden Associations with Chronic Diseases.</title>
        <authorList>
            <person name="Tisza M.J."/>
            <person name="Buck C.B."/>
        </authorList>
    </citation>
    <scope>NUCLEOTIDE SEQUENCE</scope>
    <source>
        <strain evidence="1">CtHMt20</strain>
    </source>
</reference>
<dbReference type="EMBL" id="BK032622">
    <property type="protein sequence ID" value="DAF51798.1"/>
    <property type="molecule type" value="Genomic_DNA"/>
</dbReference>
<organism evidence="1">
    <name type="scientific">Podoviridae sp. ctHMt20</name>
    <dbReference type="NCBI Taxonomy" id="2827728"/>
    <lineage>
        <taxon>Viruses</taxon>
        <taxon>Duplodnaviria</taxon>
        <taxon>Heunggongvirae</taxon>
        <taxon>Uroviricota</taxon>
        <taxon>Caudoviricetes</taxon>
    </lineage>
</organism>